<proteinExistence type="predicted"/>
<accession>A0ABV0QLY6</accession>
<comment type="caution">
    <text evidence="1">The sequence shown here is derived from an EMBL/GenBank/DDBJ whole genome shotgun (WGS) entry which is preliminary data.</text>
</comment>
<keyword evidence="2" id="KW-1185">Reference proteome</keyword>
<evidence type="ECO:0000313" key="1">
    <source>
        <dbReference type="EMBL" id="MEQ2196844.1"/>
    </source>
</evidence>
<sequence>MCLLNGSIIYILIENLWMMTRTSSNLKDLEPFTVHPSMRYLYAPFLAGLWGAGACLLQSMCERQGTPWTGRQSITGHHTDTQDKQSCMQTIIPKGNLNYLFNIMVMLLDHGGKLENPHLHRKDAKDSRFKRS</sequence>
<gene>
    <name evidence="1" type="ORF">XENOCAPTIV_015328</name>
</gene>
<dbReference type="Proteomes" id="UP001434883">
    <property type="component" value="Unassembled WGS sequence"/>
</dbReference>
<reference evidence="1 2" key="1">
    <citation type="submission" date="2021-06" db="EMBL/GenBank/DDBJ databases">
        <authorList>
            <person name="Palmer J.M."/>
        </authorList>
    </citation>
    <scope>NUCLEOTIDE SEQUENCE [LARGE SCALE GENOMIC DNA]</scope>
    <source>
        <strain evidence="1 2">XC_2019</strain>
        <tissue evidence="1">Muscle</tissue>
    </source>
</reference>
<organism evidence="1 2">
    <name type="scientific">Xenoophorus captivus</name>
    <dbReference type="NCBI Taxonomy" id="1517983"/>
    <lineage>
        <taxon>Eukaryota</taxon>
        <taxon>Metazoa</taxon>
        <taxon>Chordata</taxon>
        <taxon>Craniata</taxon>
        <taxon>Vertebrata</taxon>
        <taxon>Euteleostomi</taxon>
        <taxon>Actinopterygii</taxon>
        <taxon>Neopterygii</taxon>
        <taxon>Teleostei</taxon>
        <taxon>Neoteleostei</taxon>
        <taxon>Acanthomorphata</taxon>
        <taxon>Ovalentaria</taxon>
        <taxon>Atherinomorphae</taxon>
        <taxon>Cyprinodontiformes</taxon>
        <taxon>Goodeidae</taxon>
        <taxon>Xenoophorus</taxon>
    </lineage>
</organism>
<evidence type="ECO:0000313" key="2">
    <source>
        <dbReference type="Proteomes" id="UP001434883"/>
    </source>
</evidence>
<dbReference type="EMBL" id="JAHRIN010017122">
    <property type="protein sequence ID" value="MEQ2196844.1"/>
    <property type="molecule type" value="Genomic_DNA"/>
</dbReference>
<protein>
    <submittedName>
        <fullName evidence="1">Uncharacterized protein</fullName>
    </submittedName>
</protein>
<name>A0ABV0QLY6_9TELE</name>